<dbReference type="AlphaFoldDB" id="A0A0D8X5R5"/>
<name>A0A0D8X5R5_DICVI</name>
<dbReference type="OrthoDB" id="5853705at2759"/>
<evidence type="ECO:0000313" key="3">
    <source>
        <dbReference type="Proteomes" id="UP000053766"/>
    </source>
</evidence>
<reference evidence="3" key="2">
    <citation type="journal article" date="2016" name="Sci. Rep.">
        <title>Dictyocaulus viviparus genome, variome and transcriptome elucidate lungworm biology and support future intervention.</title>
        <authorList>
            <person name="McNulty S.N."/>
            <person name="Strube C."/>
            <person name="Rosa B.A."/>
            <person name="Martin J.C."/>
            <person name="Tyagi R."/>
            <person name="Choi Y.J."/>
            <person name="Wang Q."/>
            <person name="Hallsworth Pepin K."/>
            <person name="Zhang X."/>
            <person name="Ozersky P."/>
            <person name="Wilson R.K."/>
            <person name="Sternberg P.W."/>
            <person name="Gasser R.B."/>
            <person name="Mitreva M."/>
        </authorList>
    </citation>
    <scope>NUCLEOTIDE SEQUENCE [LARGE SCALE GENOMIC DNA]</scope>
    <source>
        <strain evidence="3">HannoverDv2000</strain>
    </source>
</reference>
<dbReference type="Proteomes" id="UP000053766">
    <property type="component" value="Unassembled WGS sequence"/>
</dbReference>
<dbReference type="SMART" id="SM00198">
    <property type="entry name" value="SCP"/>
    <property type="match status" value="1"/>
</dbReference>
<dbReference type="EMBL" id="KN720113">
    <property type="protein sequence ID" value="KJH39823.1"/>
    <property type="molecule type" value="Genomic_DNA"/>
</dbReference>
<protein>
    <recommendedName>
        <fullName evidence="1">SCP domain-containing protein</fullName>
    </recommendedName>
</protein>
<dbReference type="CDD" id="cd05380">
    <property type="entry name" value="CAP_euk"/>
    <property type="match status" value="1"/>
</dbReference>
<sequence length="119" mass="13459">MPKLKYNCKIEASARNHARRCKFEPSEKATSKKLGENLAQLMLPKLDFVQAATKSVAMWFGELEKTGVGQLLKYTSSMASTRVRNYTQNQKITVNVNKDTFKQWGSKEVTKTLAVSIEL</sequence>
<dbReference type="STRING" id="29172.A0A0D8X5R5"/>
<proteinExistence type="predicted"/>
<organism evidence="2 3">
    <name type="scientific">Dictyocaulus viviparus</name>
    <name type="common">Bovine lungworm</name>
    <dbReference type="NCBI Taxonomy" id="29172"/>
    <lineage>
        <taxon>Eukaryota</taxon>
        <taxon>Metazoa</taxon>
        <taxon>Ecdysozoa</taxon>
        <taxon>Nematoda</taxon>
        <taxon>Chromadorea</taxon>
        <taxon>Rhabditida</taxon>
        <taxon>Rhabditina</taxon>
        <taxon>Rhabditomorpha</taxon>
        <taxon>Strongyloidea</taxon>
        <taxon>Metastrongylidae</taxon>
        <taxon>Dictyocaulus</taxon>
    </lineage>
</organism>
<evidence type="ECO:0000259" key="1">
    <source>
        <dbReference type="SMART" id="SM00198"/>
    </source>
</evidence>
<evidence type="ECO:0000313" key="2">
    <source>
        <dbReference type="EMBL" id="KJH39823.1"/>
    </source>
</evidence>
<dbReference type="SUPFAM" id="SSF55797">
    <property type="entry name" value="PR-1-like"/>
    <property type="match status" value="1"/>
</dbReference>
<dbReference type="Pfam" id="PF00188">
    <property type="entry name" value="CAP"/>
    <property type="match status" value="1"/>
</dbReference>
<gene>
    <name evidence="2" type="ORF">DICVIV_14283</name>
</gene>
<dbReference type="Gene3D" id="3.40.33.10">
    <property type="entry name" value="CAP"/>
    <property type="match status" value="1"/>
</dbReference>
<accession>A0A0D8X5R5</accession>
<feature type="domain" description="SCP" evidence="1">
    <location>
        <begin position="1"/>
        <end position="101"/>
    </location>
</feature>
<dbReference type="InterPro" id="IPR014044">
    <property type="entry name" value="CAP_dom"/>
</dbReference>
<reference evidence="2 3" key="1">
    <citation type="submission" date="2013-11" db="EMBL/GenBank/DDBJ databases">
        <title>Draft genome of the bovine lungworm Dictyocaulus viviparus.</title>
        <authorList>
            <person name="Mitreva M."/>
        </authorList>
    </citation>
    <scope>NUCLEOTIDE SEQUENCE [LARGE SCALE GENOMIC DNA]</scope>
    <source>
        <strain evidence="2 3">HannoverDv2000</strain>
    </source>
</reference>
<dbReference type="InterPro" id="IPR035940">
    <property type="entry name" value="CAP_sf"/>
</dbReference>
<keyword evidence="3" id="KW-1185">Reference proteome</keyword>